<accession>A0AB36SA03</accession>
<reference evidence="1 2" key="1">
    <citation type="submission" date="2017-09" db="EMBL/GenBank/DDBJ databases">
        <title>FDA dAtabase for Regulatory Grade micrObial Sequences (FDA-ARGOS): Supporting development and validation of Infectious Disease Dx tests.</title>
        <authorList>
            <person name="Minogue T."/>
            <person name="Wolcott M."/>
            <person name="Wasieloski L."/>
            <person name="Aguilar W."/>
            <person name="Moore D."/>
            <person name="Tallon L.J."/>
            <person name="Sadzewicz L."/>
            <person name="Ott S."/>
            <person name="Zhao X."/>
            <person name="Nagaraj S."/>
            <person name="Vavikolanu K."/>
            <person name="Aluvathingal J."/>
            <person name="Nadendla S."/>
            <person name="Sichtig H."/>
        </authorList>
    </citation>
    <scope>NUCLEOTIDE SEQUENCE [LARGE SCALE GENOMIC DNA]</scope>
    <source>
        <strain evidence="1 2">FDAARGOS_396</strain>
    </source>
</reference>
<dbReference type="AlphaFoldDB" id="A0AB36SA03"/>
<evidence type="ECO:0000313" key="1">
    <source>
        <dbReference type="EMBL" id="PEH45498.1"/>
    </source>
</evidence>
<protein>
    <submittedName>
        <fullName evidence="1">Uncharacterized protein</fullName>
    </submittedName>
</protein>
<dbReference type="EMBL" id="PDEB01000004">
    <property type="protein sequence ID" value="PEH45498.1"/>
    <property type="molecule type" value="Genomic_DNA"/>
</dbReference>
<evidence type="ECO:0000313" key="2">
    <source>
        <dbReference type="Proteomes" id="UP000220669"/>
    </source>
</evidence>
<proteinExistence type="predicted"/>
<gene>
    <name evidence="1" type="ORF">CRM96_11000</name>
</gene>
<sequence length="114" mass="13656">MECYSHESGETNNEIKLRPRQKSLRFEKLKRKTNNTFFVLLVFFEPDFWAPFIRESVAKLIFRVVPHLLYLVCYTRSELIVAISIGVFSHMDRINHSCHYFSLCYNKVYRSEVI</sequence>
<dbReference type="Proteomes" id="UP000220669">
    <property type="component" value="Unassembled WGS sequence"/>
</dbReference>
<organism evidence="1 2">
    <name type="scientific">Enterococcus durans</name>
    <dbReference type="NCBI Taxonomy" id="53345"/>
    <lineage>
        <taxon>Bacteria</taxon>
        <taxon>Bacillati</taxon>
        <taxon>Bacillota</taxon>
        <taxon>Bacilli</taxon>
        <taxon>Lactobacillales</taxon>
        <taxon>Enterococcaceae</taxon>
        <taxon>Enterococcus</taxon>
    </lineage>
</organism>
<comment type="caution">
    <text evidence="1">The sequence shown here is derived from an EMBL/GenBank/DDBJ whole genome shotgun (WGS) entry which is preliminary data.</text>
</comment>
<name>A0AB36SA03_9ENTE</name>